<evidence type="ECO:0000256" key="1">
    <source>
        <dbReference type="SAM" id="MobiDB-lite"/>
    </source>
</evidence>
<dbReference type="Gene3D" id="2.40.70.10">
    <property type="entry name" value="Acid Proteases"/>
    <property type="match status" value="1"/>
</dbReference>
<reference evidence="2" key="2">
    <citation type="journal article" date="2023" name="Microbiol Resour">
        <title>Decontamination and Annotation of the Draft Genome Sequence of the Oomycete Lagenidium giganteum ARSEF 373.</title>
        <authorList>
            <person name="Morgan W.R."/>
            <person name="Tartar A."/>
        </authorList>
    </citation>
    <scope>NUCLEOTIDE SEQUENCE</scope>
    <source>
        <strain evidence="2">ARSEF 373</strain>
    </source>
</reference>
<evidence type="ECO:0000313" key="3">
    <source>
        <dbReference type="Proteomes" id="UP001146120"/>
    </source>
</evidence>
<keyword evidence="3" id="KW-1185">Reference proteome</keyword>
<feature type="compositionally biased region" description="Basic and acidic residues" evidence="1">
    <location>
        <begin position="92"/>
        <end position="104"/>
    </location>
</feature>
<comment type="caution">
    <text evidence="2">The sequence shown here is derived from an EMBL/GenBank/DDBJ whole genome shotgun (WGS) entry which is preliminary data.</text>
</comment>
<dbReference type="Proteomes" id="UP001146120">
    <property type="component" value="Unassembled WGS sequence"/>
</dbReference>
<feature type="region of interest" description="Disordered" evidence="1">
    <location>
        <begin position="80"/>
        <end position="117"/>
    </location>
</feature>
<gene>
    <name evidence="2" type="ORF">N0F65_004337</name>
</gene>
<organism evidence="2 3">
    <name type="scientific">Lagenidium giganteum</name>
    <dbReference type="NCBI Taxonomy" id="4803"/>
    <lineage>
        <taxon>Eukaryota</taxon>
        <taxon>Sar</taxon>
        <taxon>Stramenopiles</taxon>
        <taxon>Oomycota</taxon>
        <taxon>Peronosporomycetes</taxon>
        <taxon>Pythiales</taxon>
        <taxon>Pythiaceae</taxon>
    </lineage>
</organism>
<dbReference type="AlphaFoldDB" id="A0AAV2YJ17"/>
<evidence type="ECO:0000313" key="2">
    <source>
        <dbReference type="EMBL" id="DAZ94577.1"/>
    </source>
</evidence>
<dbReference type="InterPro" id="IPR021109">
    <property type="entry name" value="Peptidase_aspartic_dom_sf"/>
</dbReference>
<reference evidence="2" key="1">
    <citation type="submission" date="2022-11" db="EMBL/GenBank/DDBJ databases">
        <authorList>
            <person name="Morgan W.R."/>
            <person name="Tartar A."/>
        </authorList>
    </citation>
    <scope>NUCLEOTIDE SEQUENCE</scope>
    <source>
        <strain evidence="2">ARSEF 373</strain>
    </source>
</reference>
<dbReference type="EMBL" id="DAKRPA010000243">
    <property type="protein sequence ID" value="DAZ94577.1"/>
    <property type="molecule type" value="Genomic_DNA"/>
</dbReference>
<sequence>MEVPRVLTCYATAAVVYNLPEKIDCILGMPFIEEKQPQVDWKARTISVTTPADTPSLLEEGSPVEDSGLQNAAQEEVLPATSTDSLGVAVPKTDKQPNAKKLDASPEMACPGESDVRKKSVRTKTDLLFTMGFEDSQGLCTKYSKRKQLRKLLRQKSEDPAQDFILVLINKAI</sequence>
<accession>A0AAV2YJ17</accession>
<name>A0AAV2YJ17_9STRA</name>
<proteinExistence type="predicted"/>
<protein>
    <submittedName>
        <fullName evidence="2">Uncharacterized protein</fullName>
    </submittedName>
</protein>